<name>A0A1G6UQW8_9PROT</name>
<dbReference type="RefSeq" id="WP_206594985.1">
    <property type="nucleotide sequence ID" value="NZ_FNAK01000001.1"/>
</dbReference>
<dbReference type="PANTHER" id="PTHR47505">
    <property type="entry name" value="DNA UTILIZATION PROTEIN YHGH"/>
    <property type="match status" value="1"/>
</dbReference>
<keyword evidence="5" id="KW-1185">Reference proteome</keyword>
<evidence type="ECO:0000313" key="4">
    <source>
        <dbReference type="EMBL" id="SDD42945.1"/>
    </source>
</evidence>
<protein>
    <submittedName>
        <fullName evidence="4">ComF family protein</fullName>
    </submittedName>
</protein>
<dbReference type="Proteomes" id="UP000183685">
    <property type="component" value="Unassembled WGS sequence"/>
</dbReference>
<gene>
    <name evidence="4" type="ORF">SAMN04488071_0648</name>
</gene>
<dbReference type="InterPro" id="IPR044005">
    <property type="entry name" value="DZR_2"/>
</dbReference>
<dbReference type="InterPro" id="IPR029057">
    <property type="entry name" value="PRTase-like"/>
</dbReference>
<dbReference type="InterPro" id="IPR000836">
    <property type="entry name" value="PRTase_dom"/>
</dbReference>
<dbReference type="PANTHER" id="PTHR47505:SF1">
    <property type="entry name" value="DNA UTILIZATION PROTEIN YHGH"/>
    <property type="match status" value="1"/>
</dbReference>
<organism evidence="4 5">
    <name type="scientific">Kordiimonas lacus</name>
    <dbReference type="NCBI Taxonomy" id="637679"/>
    <lineage>
        <taxon>Bacteria</taxon>
        <taxon>Pseudomonadati</taxon>
        <taxon>Pseudomonadota</taxon>
        <taxon>Alphaproteobacteria</taxon>
        <taxon>Kordiimonadales</taxon>
        <taxon>Kordiimonadaceae</taxon>
        <taxon>Kordiimonas</taxon>
    </lineage>
</organism>
<dbReference type="STRING" id="637679.GCA_001550055_00243"/>
<dbReference type="EMBL" id="FNAK01000001">
    <property type="protein sequence ID" value="SDD42945.1"/>
    <property type="molecule type" value="Genomic_DNA"/>
</dbReference>
<dbReference type="SUPFAM" id="SSF53271">
    <property type="entry name" value="PRTase-like"/>
    <property type="match status" value="1"/>
</dbReference>
<evidence type="ECO:0000259" key="3">
    <source>
        <dbReference type="Pfam" id="PF18912"/>
    </source>
</evidence>
<sequence length="251" mass="26858">MKQMGAQSVFRKLGSGVVDFLLPPRCPACGERILSHGHLCAACWQDLSPIAAPWCASCGLPFEVDVGPDALCGACMKDPPAFDWARAAVSYEALGRDLIIRMKHGGAGASIPAFVTMMARVIPSDAQADLIIPVPLHRWRLLKRRFNQSQLLAKGLAGKLGLRADPFLLERMRATPSQGTLDRKGRRKNVRGAFRVPVSRSGQLAGKRVLLVDDVLTTGATASECAKALKKAGASHVGVVAFARVGQPVRS</sequence>
<feature type="domain" description="Phosphoribosyltransferase" evidence="2">
    <location>
        <begin position="189"/>
        <end position="246"/>
    </location>
</feature>
<feature type="domain" description="Double zinc ribbon" evidence="3">
    <location>
        <begin position="17"/>
        <end position="76"/>
    </location>
</feature>
<reference evidence="4 5" key="1">
    <citation type="submission" date="2016-10" db="EMBL/GenBank/DDBJ databases">
        <authorList>
            <person name="de Groot N.N."/>
        </authorList>
    </citation>
    <scope>NUCLEOTIDE SEQUENCE [LARGE SCALE GENOMIC DNA]</scope>
    <source>
        <strain evidence="4 5">CGMCC 1.9109</strain>
    </source>
</reference>
<dbReference type="Pfam" id="PF00156">
    <property type="entry name" value="Pribosyltran"/>
    <property type="match status" value="1"/>
</dbReference>
<comment type="similarity">
    <text evidence="1">Belongs to the ComF/GntX family.</text>
</comment>
<dbReference type="Pfam" id="PF18912">
    <property type="entry name" value="DZR_2"/>
    <property type="match status" value="1"/>
</dbReference>
<evidence type="ECO:0000313" key="5">
    <source>
        <dbReference type="Proteomes" id="UP000183685"/>
    </source>
</evidence>
<dbReference type="Gene3D" id="3.40.50.2020">
    <property type="match status" value="1"/>
</dbReference>
<evidence type="ECO:0000259" key="2">
    <source>
        <dbReference type="Pfam" id="PF00156"/>
    </source>
</evidence>
<dbReference type="AlphaFoldDB" id="A0A1G6UQW8"/>
<dbReference type="InterPro" id="IPR051910">
    <property type="entry name" value="ComF/GntX_DNA_util-trans"/>
</dbReference>
<evidence type="ECO:0000256" key="1">
    <source>
        <dbReference type="ARBA" id="ARBA00008007"/>
    </source>
</evidence>
<proteinExistence type="inferred from homology"/>
<accession>A0A1G6UQW8</accession>
<dbReference type="CDD" id="cd06223">
    <property type="entry name" value="PRTases_typeI"/>
    <property type="match status" value="1"/>
</dbReference>